<protein>
    <recommendedName>
        <fullName evidence="4">Farnesyl diphosphate synthase</fullName>
        <ecNumber evidence="3">2.5.1.10</ecNumber>
    </recommendedName>
    <alternativeName>
        <fullName evidence="10">(2E,6E)-farnesyl diphosphate synthase</fullName>
    </alternativeName>
    <alternativeName>
        <fullName evidence="9">Geranyltranstransferase</fullName>
    </alternativeName>
</protein>
<name>A0A556PU01_9BACI</name>
<dbReference type="EMBL" id="VMHE01000001">
    <property type="protein sequence ID" value="TSJ67860.1"/>
    <property type="molecule type" value="Genomic_DNA"/>
</dbReference>
<gene>
    <name evidence="13" type="ORF">FPQ13_00890</name>
</gene>
<dbReference type="SFLD" id="SFLDG01017">
    <property type="entry name" value="Polyprenyl_Transferase_Like"/>
    <property type="match status" value="1"/>
</dbReference>
<dbReference type="PANTHER" id="PTHR43281:SF1">
    <property type="entry name" value="FARNESYL DIPHOSPHATE SYNTHASE"/>
    <property type="match status" value="1"/>
</dbReference>
<evidence type="ECO:0000256" key="4">
    <source>
        <dbReference type="ARBA" id="ARBA00015100"/>
    </source>
</evidence>
<dbReference type="Gene3D" id="1.10.600.10">
    <property type="entry name" value="Farnesyl Diphosphate Synthase"/>
    <property type="match status" value="1"/>
</dbReference>
<dbReference type="EC" id="2.5.1.10" evidence="3"/>
<keyword evidence="7" id="KW-0460">Magnesium</keyword>
<keyword evidence="8" id="KW-0414">Isoprene biosynthesis</keyword>
<comment type="cofactor">
    <cofactor evidence="1">
        <name>Mg(2+)</name>
        <dbReference type="ChEBI" id="CHEBI:18420"/>
    </cofactor>
</comment>
<evidence type="ECO:0000313" key="13">
    <source>
        <dbReference type="EMBL" id="TSJ67860.1"/>
    </source>
</evidence>
<dbReference type="PROSITE" id="PS00723">
    <property type="entry name" value="POLYPRENYL_SYNTHASE_1"/>
    <property type="match status" value="1"/>
</dbReference>
<evidence type="ECO:0000256" key="11">
    <source>
        <dbReference type="ARBA" id="ARBA00049399"/>
    </source>
</evidence>
<sequence>MVTINRFIINKQKLIDKKLIELVEELEAPSLLKEAIEYAIKAGGKRLRPILLMSTYEGFSTELKKATHPAVALELIHTYSLIHDDLPAMDDDDLRRGQPTLHRQFDEATAILVGDGLLTYAFQLISSSPFLEAEEKVYVIQQLSQASGVNGMVGGQYLDLKAENEEIEEHELSTIHIKKTGALIQAAIKIGAYLGGATPPQIESLQTFGYYLGLTFQVQDDLLDVEGDSNELGKLTGSDLARNKSTYPKLLGLQGAKDQKNQYMDKAKEAYLSSNVNQPRLLELINVFGNRSN</sequence>
<evidence type="ECO:0000256" key="12">
    <source>
        <dbReference type="RuleBase" id="RU004466"/>
    </source>
</evidence>
<comment type="similarity">
    <text evidence="2 12">Belongs to the FPP/GGPP synthase family.</text>
</comment>
<dbReference type="InterPro" id="IPR033749">
    <property type="entry name" value="Polyprenyl_synt_CS"/>
</dbReference>
<dbReference type="FunFam" id="1.10.600.10:FF:000001">
    <property type="entry name" value="Geranylgeranyl diphosphate synthase"/>
    <property type="match status" value="1"/>
</dbReference>
<evidence type="ECO:0000256" key="9">
    <source>
        <dbReference type="ARBA" id="ARBA00032380"/>
    </source>
</evidence>
<evidence type="ECO:0000256" key="3">
    <source>
        <dbReference type="ARBA" id="ARBA00012439"/>
    </source>
</evidence>
<dbReference type="InterPro" id="IPR000092">
    <property type="entry name" value="Polyprenyl_synt"/>
</dbReference>
<evidence type="ECO:0000256" key="6">
    <source>
        <dbReference type="ARBA" id="ARBA00022723"/>
    </source>
</evidence>
<dbReference type="GO" id="GO:0005737">
    <property type="term" value="C:cytoplasm"/>
    <property type="evidence" value="ECO:0007669"/>
    <property type="project" value="UniProtKB-ARBA"/>
</dbReference>
<dbReference type="GO" id="GO:0004337">
    <property type="term" value="F:(2E,6E)-farnesyl diphosphate synthase activity"/>
    <property type="evidence" value="ECO:0007669"/>
    <property type="project" value="UniProtKB-EC"/>
</dbReference>
<dbReference type="GO" id="GO:0046872">
    <property type="term" value="F:metal ion binding"/>
    <property type="evidence" value="ECO:0007669"/>
    <property type="project" value="UniProtKB-KW"/>
</dbReference>
<keyword evidence="6" id="KW-0479">Metal-binding</keyword>
<dbReference type="GO" id="GO:0016114">
    <property type="term" value="P:terpenoid biosynthetic process"/>
    <property type="evidence" value="ECO:0007669"/>
    <property type="project" value="UniProtKB-ARBA"/>
</dbReference>
<dbReference type="SUPFAM" id="SSF48576">
    <property type="entry name" value="Terpenoid synthases"/>
    <property type="match status" value="1"/>
</dbReference>
<evidence type="ECO:0000256" key="1">
    <source>
        <dbReference type="ARBA" id="ARBA00001946"/>
    </source>
</evidence>
<evidence type="ECO:0000256" key="5">
    <source>
        <dbReference type="ARBA" id="ARBA00022679"/>
    </source>
</evidence>
<accession>A0A556PU01</accession>
<keyword evidence="5 12" id="KW-0808">Transferase</keyword>
<comment type="catalytic activity">
    <reaction evidence="11">
        <text>isopentenyl diphosphate + (2E)-geranyl diphosphate = (2E,6E)-farnesyl diphosphate + diphosphate</text>
        <dbReference type="Rhea" id="RHEA:19361"/>
        <dbReference type="ChEBI" id="CHEBI:33019"/>
        <dbReference type="ChEBI" id="CHEBI:58057"/>
        <dbReference type="ChEBI" id="CHEBI:128769"/>
        <dbReference type="ChEBI" id="CHEBI:175763"/>
        <dbReference type="EC" id="2.5.1.10"/>
    </reaction>
</comment>
<dbReference type="SFLD" id="SFLDS00005">
    <property type="entry name" value="Isoprenoid_Synthase_Type_I"/>
    <property type="match status" value="1"/>
</dbReference>
<dbReference type="PANTHER" id="PTHR43281">
    <property type="entry name" value="FARNESYL DIPHOSPHATE SYNTHASE"/>
    <property type="match status" value="1"/>
</dbReference>
<dbReference type="PROSITE" id="PS00444">
    <property type="entry name" value="POLYPRENYL_SYNTHASE_2"/>
    <property type="match status" value="1"/>
</dbReference>
<comment type="caution">
    <text evidence="13">The sequence shown here is derived from an EMBL/GenBank/DDBJ whole genome shotgun (WGS) entry which is preliminary data.</text>
</comment>
<organism evidence="13 14">
    <name type="scientific">Allobacillus salarius</name>
    <dbReference type="NCBI Taxonomy" id="1955272"/>
    <lineage>
        <taxon>Bacteria</taxon>
        <taxon>Bacillati</taxon>
        <taxon>Bacillota</taxon>
        <taxon>Bacilli</taxon>
        <taxon>Bacillales</taxon>
        <taxon>Bacillaceae</taxon>
        <taxon>Allobacillus</taxon>
    </lineage>
</organism>
<dbReference type="NCBIfam" id="NF045485">
    <property type="entry name" value="FPPsyn"/>
    <property type="match status" value="1"/>
</dbReference>
<dbReference type="InterPro" id="IPR008949">
    <property type="entry name" value="Isoprenoid_synthase_dom_sf"/>
</dbReference>
<dbReference type="AlphaFoldDB" id="A0A556PU01"/>
<dbReference type="InterPro" id="IPR053378">
    <property type="entry name" value="Prenyl_diphosphate_synthase"/>
</dbReference>
<reference evidence="13 14" key="1">
    <citation type="submission" date="2019-07" db="EMBL/GenBank/DDBJ databases">
        <title>Allobacillus sp. nov. SKP isolated from shrimp paste of Euphausiacea.</title>
        <authorList>
            <person name="Kanchanasin P."/>
            <person name="Tanasupawat S."/>
            <person name="Shi W."/>
            <person name="Wu L."/>
            <person name="Ma J."/>
        </authorList>
    </citation>
    <scope>NUCLEOTIDE SEQUENCE [LARGE SCALE GENOMIC DNA]</scope>
    <source>
        <strain evidence="13 14">SKP4-8</strain>
    </source>
</reference>
<proteinExistence type="inferred from homology"/>
<dbReference type="OrthoDB" id="9805316at2"/>
<evidence type="ECO:0000313" key="14">
    <source>
        <dbReference type="Proteomes" id="UP000316425"/>
    </source>
</evidence>
<dbReference type="Proteomes" id="UP000316425">
    <property type="component" value="Unassembled WGS sequence"/>
</dbReference>
<dbReference type="Pfam" id="PF00348">
    <property type="entry name" value="polyprenyl_synt"/>
    <property type="match status" value="1"/>
</dbReference>
<dbReference type="CDD" id="cd00685">
    <property type="entry name" value="Trans_IPPS_HT"/>
    <property type="match status" value="1"/>
</dbReference>
<evidence type="ECO:0000256" key="2">
    <source>
        <dbReference type="ARBA" id="ARBA00006706"/>
    </source>
</evidence>
<evidence type="ECO:0000256" key="7">
    <source>
        <dbReference type="ARBA" id="ARBA00022842"/>
    </source>
</evidence>
<keyword evidence="14" id="KW-1185">Reference proteome</keyword>
<evidence type="ECO:0000256" key="10">
    <source>
        <dbReference type="ARBA" id="ARBA00032873"/>
    </source>
</evidence>
<evidence type="ECO:0000256" key="8">
    <source>
        <dbReference type="ARBA" id="ARBA00023229"/>
    </source>
</evidence>